<dbReference type="SMART" id="SM01043">
    <property type="entry name" value="BTAD"/>
    <property type="match status" value="1"/>
</dbReference>
<dbReference type="PANTHER" id="PTHR35807:SF1">
    <property type="entry name" value="TRANSCRIPTIONAL REGULATOR REDD"/>
    <property type="match status" value="1"/>
</dbReference>
<name>A0A4R7T6C5_9ACTN</name>
<evidence type="ECO:0000313" key="8">
    <source>
        <dbReference type="Proteomes" id="UP000295151"/>
    </source>
</evidence>
<keyword evidence="8" id="KW-1185">Reference proteome</keyword>
<dbReference type="Pfam" id="PF00931">
    <property type="entry name" value="NB-ARC"/>
    <property type="match status" value="1"/>
</dbReference>
<dbReference type="PRINTS" id="PR00364">
    <property type="entry name" value="DISEASERSIST"/>
</dbReference>
<comment type="caution">
    <text evidence="7">The sequence shown here is derived from an EMBL/GenBank/DDBJ whole genome shotgun (WGS) entry which is preliminary data.</text>
</comment>
<dbReference type="SUPFAM" id="SSF52540">
    <property type="entry name" value="P-loop containing nucleoside triphosphate hydrolases"/>
    <property type="match status" value="1"/>
</dbReference>
<dbReference type="Pfam" id="PF13181">
    <property type="entry name" value="TPR_8"/>
    <property type="match status" value="1"/>
</dbReference>
<evidence type="ECO:0000256" key="5">
    <source>
        <dbReference type="PROSITE-ProRule" id="PRU01091"/>
    </source>
</evidence>
<dbReference type="SMART" id="SM00028">
    <property type="entry name" value="TPR"/>
    <property type="match status" value="6"/>
</dbReference>
<feature type="DNA-binding region" description="OmpR/PhoB-type" evidence="5">
    <location>
        <begin position="1"/>
        <end position="94"/>
    </location>
</feature>
<evidence type="ECO:0000256" key="1">
    <source>
        <dbReference type="ARBA" id="ARBA00005820"/>
    </source>
</evidence>
<dbReference type="GO" id="GO:0000160">
    <property type="term" value="P:phosphorelay signal transduction system"/>
    <property type="evidence" value="ECO:0007669"/>
    <property type="project" value="InterPro"/>
</dbReference>
<dbReference type="GO" id="GO:0003677">
    <property type="term" value="F:DNA binding"/>
    <property type="evidence" value="ECO:0007669"/>
    <property type="project" value="UniProtKB-UniRule"/>
</dbReference>
<dbReference type="Gene3D" id="1.25.40.10">
    <property type="entry name" value="Tetratricopeptide repeat domain"/>
    <property type="match status" value="4"/>
</dbReference>
<dbReference type="InterPro" id="IPR001867">
    <property type="entry name" value="OmpR/PhoB-type_DNA-bd"/>
</dbReference>
<gene>
    <name evidence="7" type="ORF">EV138_0322</name>
</gene>
<dbReference type="PANTHER" id="PTHR35807">
    <property type="entry name" value="TRANSCRIPTIONAL REGULATOR REDD-RELATED"/>
    <property type="match status" value="1"/>
</dbReference>
<keyword evidence="2" id="KW-0805">Transcription regulation</keyword>
<dbReference type="Proteomes" id="UP000295151">
    <property type="component" value="Unassembled WGS sequence"/>
</dbReference>
<dbReference type="EMBL" id="SOCE01000001">
    <property type="protein sequence ID" value="TDU86806.1"/>
    <property type="molecule type" value="Genomic_DNA"/>
</dbReference>
<evidence type="ECO:0000259" key="6">
    <source>
        <dbReference type="PROSITE" id="PS51755"/>
    </source>
</evidence>
<keyword evidence="4" id="KW-0804">Transcription</keyword>
<proteinExistence type="inferred from homology"/>
<dbReference type="InterPro" id="IPR036388">
    <property type="entry name" value="WH-like_DNA-bd_sf"/>
</dbReference>
<dbReference type="PROSITE" id="PS51755">
    <property type="entry name" value="OMPR_PHOB"/>
    <property type="match status" value="1"/>
</dbReference>
<feature type="domain" description="OmpR/PhoB-type" evidence="6">
    <location>
        <begin position="1"/>
        <end position="94"/>
    </location>
</feature>
<evidence type="ECO:0000256" key="3">
    <source>
        <dbReference type="ARBA" id="ARBA00023125"/>
    </source>
</evidence>
<evidence type="ECO:0000256" key="2">
    <source>
        <dbReference type="ARBA" id="ARBA00023015"/>
    </source>
</evidence>
<dbReference type="Pfam" id="PF00486">
    <property type="entry name" value="Trans_reg_C"/>
    <property type="match status" value="1"/>
</dbReference>
<dbReference type="SMART" id="SM00862">
    <property type="entry name" value="Trans_reg_C"/>
    <property type="match status" value="1"/>
</dbReference>
<dbReference type="InterPro" id="IPR019734">
    <property type="entry name" value="TPR_rpt"/>
</dbReference>
<dbReference type="InterPro" id="IPR016032">
    <property type="entry name" value="Sig_transdc_resp-reg_C-effctor"/>
</dbReference>
<dbReference type="Pfam" id="PF03704">
    <property type="entry name" value="BTAD"/>
    <property type="match status" value="1"/>
</dbReference>
<dbReference type="Gene3D" id="1.10.10.10">
    <property type="entry name" value="Winged helix-like DNA-binding domain superfamily/Winged helix DNA-binding domain"/>
    <property type="match status" value="2"/>
</dbReference>
<dbReference type="CDD" id="cd15831">
    <property type="entry name" value="BTAD"/>
    <property type="match status" value="1"/>
</dbReference>
<dbReference type="GO" id="GO:0043531">
    <property type="term" value="F:ADP binding"/>
    <property type="evidence" value="ECO:0007669"/>
    <property type="project" value="InterPro"/>
</dbReference>
<protein>
    <submittedName>
        <fullName evidence="7">DNA-binding SARP family transcriptional activator</fullName>
    </submittedName>
</protein>
<reference evidence="7 8" key="1">
    <citation type="submission" date="2019-03" db="EMBL/GenBank/DDBJ databases">
        <title>Genomic Encyclopedia of Type Strains, Phase III (KMG-III): the genomes of soil and plant-associated and newly described type strains.</title>
        <authorList>
            <person name="Whitman W."/>
        </authorList>
    </citation>
    <scope>NUCLEOTIDE SEQUENCE [LARGE SCALE GENOMIC DNA]</scope>
    <source>
        <strain evidence="7 8">VKM Ac-2575</strain>
    </source>
</reference>
<dbReference type="GO" id="GO:0006355">
    <property type="term" value="P:regulation of DNA-templated transcription"/>
    <property type="evidence" value="ECO:0007669"/>
    <property type="project" value="InterPro"/>
</dbReference>
<dbReference type="InterPro" id="IPR005158">
    <property type="entry name" value="BTAD"/>
</dbReference>
<sequence length="1022" mass="109452">MEGLRFRVLGPTEVRHDGSVLALPAKRLRVLLTELLINANRVVPPGQLIQASWAGEPPAGPERALHTSVSRLRAALGPVGDLIRTVPGGYLIELEPDQLDLAKFRALVERAGAADDPRQQAHLLGEALDLWQDVPLTGLGTESLEGRPWLIEERLQAIERLVDARLAIGDHSAVVAELTGLTREHPLRERFWSQLMLALYRGGRQADALAAYRRLAALLAEELGVDPGTEVRQLHQAILTGDVPTQTPATDPIEEPADNWARHAQLPMDLSDFVGRSEVITEITERLSETSAMPVVTISGAPGVGKSALAVHLGHRLRGRFPDGQWHVRLAGAGNSPREPLEVLGELLSLAGVDPHDLPADLDRRAALLRSTLADRRVLLLLDDARDARQVKPLLPGTAGNAVLVTSRNELAGLSVSVGARGTRLTMLDPAEALDLLAGMLGAERVAAEPSAAAELAEVCDRLPLALRIAAGLLSGRPDQSIAGYVEELRAGDRLAGLAIGDEPDTAVAATFALSYEALQPQARRLFALLGVVPGGDLSVPGAAALFDGSPREVGPLLETLAAGNLLQRERSRYRMHDLIRLYAAGRAEVEPGADAAWQRLIDWYLRTTDAATDFEYSPLVRLTERVFDENPFTDAAQAGAWLEAEEQNLVACVSKAADSGPYGVAWRLADVLRHYFSINDRVGPWRQAATAGLRAARAAGDRDGEGAMRHSLGALAFTVGEVEVAITESAAACEAYAEAGFGLGEAALLCNLGMAYDDHGESVQAAEFLMRGIRAFRALGRIGSLWPALHSLSNVSHNLGDLDAAVAAASEALEIAPDGYAGVVGLLNRGAAYRLLGQWDRAEADMTTALAMEERPSAPGQYETALLYADLGRYDEAMAHAEAGVTISHRDGLEFHEASALNVLGIIRGRQGRWDEAARHHAEARDIAVRLGHRAREAEALLGLAAVALARKELAEAFDLGQQARELAGQLRQRIVECRALLLLAEAGRQAGRADDAERWAAEAATIQAGTGYRPPVAVNR</sequence>
<dbReference type="Gene3D" id="3.40.50.300">
    <property type="entry name" value="P-loop containing nucleotide triphosphate hydrolases"/>
    <property type="match status" value="1"/>
</dbReference>
<accession>A0A4R7T6C5</accession>
<dbReference type="SUPFAM" id="SSF46894">
    <property type="entry name" value="C-terminal effector domain of the bipartite response regulators"/>
    <property type="match status" value="1"/>
</dbReference>
<dbReference type="OrthoDB" id="4326794at2"/>
<evidence type="ECO:0000256" key="4">
    <source>
        <dbReference type="ARBA" id="ARBA00023163"/>
    </source>
</evidence>
<keyword evidence="3 5" id="KW-0238">DNA-binding</keyword>
<dbReference type="AlphaFoldDB" id="A0A4R7T6C5"/>
<dbReference type="InterPro" id="IPR051677">
    <property type="entry name" value="AfsR-DnrI-RedD_regulator"/>
</dbReference>
<dbReference type="InterPro" id="IPR011990">
    <property type="entry name" value="TPR-like_helical_dom_sf"/>
</dbReference>
<organism evidence="7 8">
    <name type="scientific">Kribbella voronezhensis</name>
    <dbReference type="NCBI Taxonomy" id="2512212"/>
    <lineage>
        <taxon>Bacteria</taxon>
        <taxon>Bacillati</taxon>
        <taxon>Actinomycetota</taxon>
        <taxon>Actinomycetes</taxon>
        <taxon>Propionibacteriales</taxon>
        <taxon>Kribbellaceae</taxon>
        <taxon>Kribbella</taxon>
    </lineage>
</organism>
<dbReference type="RefSeq" id="WP_133976688.1">
    <property type="nucleotide sequence ID" value="NZ_SOCE01000001.1"/>
</dbReference>
<dbReference type="InterPro" id="IPR002182">
    <property type="entry name" value="NB-ARC"/>
</dbReference>
<dbReference type="SUPFAM" id="SSF48452">
    <property type="entry name" value="TPR-like"/>
    <property type="match status" value="3"/>
</dbReference>
<evidence type="ECO:0000313" key="7">
    <source>
        <dbReference type="EMBL" id="TDU86806.1"/>
    </source>
</evidence>
<comment type="similarity">
    <text evidence="1">Belongs to the AfsR/DnrI/RedD regulatory family.</text>
</comment>
<dbReference type="InterPro" id="IPR027417">
    <property type="entry name" value="P-loop_NTPase"/>
</dbReference>